<feature type="domain" description="Major facilitator superfamily (MFS) profile" evidence="10">
    <location>
        <begin position="38"/>
        <end position="489"/>
    </location>
</feature>
<dbReference type="InterPro" id="IPR036259">
    <property type="entry name" value="MFS_trans_sf"/>
</dbReference>
<keyword evidence="7 9" id="KW-0472">Membrane</keyword>
<feature type="transmembrane region" description="Helical" evidence="9">
    <location>
        <begin position="221"/>
        <end position="242"/>
    </location>
</feature>
<feature type="transmembrane region" description="Helical" evidence="9">
    <location>
        <begin position="73"/>
        <end position="96"/>
    </location>
</feature>
<dbReference type="InterPro" id="IPR004638">
    <property type="entry name" value="EmrB-like"/>
</dbReference>
<evidence type="ECO:0000259" key="10">
    <source>
        <dbReference type="PROSITE" id="PS50850"/>
    </source>
</evidence>
<feature type="transmembrane region" description="Helical" evidence="9">
    <location>
        <begin position="295"/>
        <end position="317"/>
    </location>
</feature>
<dbReference type="PROSITE" id="PS50850">
    <property type="entry name" value="MFS"/>
    <property type="match status" value="1"/>
</dbReference>
<gene>
    <name evidence="11" type="ORF">FB381_1332</name>
</gene>
<dbReference type="Pfam" id="PF07690">
    <property type="entry name" value="MFS_1"/>
    <property type="match status" value="1"/>
</dbReference>
<evidence type="ECO:0000256" key="9">
    <source>
        <dbReference type="SAM" id="Phobius"/>
    </source>
</evidence>
<dbReference type="AlphaFoldDB" id="A0A543A4Q5"/>
<evidence type="ECO:0000256" key="8">
    <source>
        <dbReference type="SAM" id="MobiDB-lite"/>
    </source>
</evidence>
<dbReference type="InterPro" id="IPR011701">
    <property type="entry name" value="MFS"/>
</dbReference>
<feature type="transmembrane region" description="Helical" evidence="9">
    <location>
        <begin position="254"/>
        <end position="274"/>
    </location>
</feature>
<keyword evidence="3" id="KW-0813">Transport</keyword>
<evidence type="ECO:0000256" key="6">
    <source>
        <dbReference type="ARBA" id="ARBA00022989"/>
    </source>
</evidence>
<evidence type="ECO:0000313" key="12">
    <source>
        <dbReference type="Proteomes" id="UP000320209"/>
    </source>
</evidence>
<evidence type="ECO:0000256" key="1">
    <source>
        <dbReference type="ARBA" id="ARBA00004651"/>
    </source>
</evidence>
<evidence type="ECO:0000313" key="11">
    <source>
        <dbReference type="EMBL" id="TQL67456.1"/>
    </source>
</evidence>
<dbReference type="PRINTS" id="PR01036">
    <property type="entry name" value="TCRTETB"/>
</dbReference>
<dbReference type="PANTHER" id="PTHR42718">
    <property type="entry name" value="MAJOR FACILITATOR SUPERFAMILY MULTIDRUG TRANSPORTER MFSC"/>
    <property type="match status" value="1"/>
</dbReference>
<dbReference type="InterPro" id="IPR020846">
    <property type="entry name" value="MFS_dom"/>
</dbReference>
<comment type="similarity">
    <text evidence="2">Belongs to the major facilitator superfamily. EmrB family.</text>
</comment>
<accession>A0A543A4Q5</accession>
<sequence>MTAAVSTSDRPLGGSADSSRGDRADSSRASQKRRTPAVITLLVLATFVVILNETIMLNAIPNLMRSFGVTEHAAQWVSTAFMLTMASVIPVTGWFLQRVTTRAAYATAMGVFIAGTLVSALAPVFGVLLAGRVIQAAGTAIMMPLLMTTLMTVVEESDRGRVMGNMSMAISVAPALGPTVSGLILQFGSWRLLFVLVLPIAVAVTWSGLRRLENVGETSESSVDWASVVVAALGFGSLVYGLSRFAEGEVGLPLVIAGVGALLIVGFVLRQLHLQRSGTPLLDLRALKHATFAKALVLMAIAFLAMMGSMILLPLYLQTVRGLSPLYTGLLVMPGGLAMGLLGPTVGRIFDAYGGRVLMIPGSIGIVVTLAGLSQISMTTPYWVVLALHMVLMVSLASAFTPVFTLGLGSLPTHLYSHGSSILGTLQQVAAAFGTALSVTVMSVRSEQVVDTVGAVAAQVSGLQAAFLVSAVLALVVVVMAVLLPARADGHGEAEAEADPGTDAEQDPEARTDLDVELAELCEHGREPAACGC</sequence>
<comment type="subcellular location">
    <subcellularLocation>
        <location evidence="1">Cell membrane</location>
        <topology evidence="1">Multi-pass membrane protein</topology>
    </subcellularLocation>
</comment>
<keyword evidence="12" id="KW-1185">Reference proteome</keyword>
<protein>
    <submittedName>
        <fullName evidence="11">DHA2 family lincomycin resistance protein-like MFS transporter</fullName>
    </submittedName>
</protein>
<dbReference type="PANTHER" id="PTHR42718:SF9">
    <property type="entry name" value="MAJOR FACILITATOR SUPERFAMILY MULTIDRUG TRANSPORTER MFSC"/>
    <property type="match status" value="1"/>
</dbReference>
<evidence type="ECO:0000256" key="4">
    <source>
        <dbReference type="ARBA" id="ARBA00022475"/>
    </source>
</evidence>
<evidence type="ECO:0000256" key="7">
    <source>
        <dbReference type="ARBA" id="ARBA00023136"/>
    </source>
</evidence>
<feature type="transmembrane region" description="Helical" evidence="9">
    <location>
        <begin position="190"/>
        <end position="209"/>
    </location>
</feature>
<name>A0A543A4Q5_9ACTN</name>
<dbReference type="Proteomes" id="UP000320209">
    <property type="component" value="Unassembled WGS sequence"/>
</dbReference>
<dbReference type="OrthoDB" id="9812221at2"/>
<dbReference type="Gene3D" id="1.20.1720.10">
    <property type="entry name" value="Multidrug resistance protein D"/>
    <property type="match status" value="1"/>
</dbReference>
<comment type="caution">
    <text evidence="11">The sequence shown here is derived from an EMBL/GenBank/DDBJ whole genome shotgun (WGS) entry which is preliminary data.</text>
</comment>
<reference evidence="11 12" key="1">
    <citation type="submission" date="2019-06" db="EMBL/GenBank/DDBJ databases">
        <title>Sequencing the genomes of 1000 actinobacteria strains.</title>
        <authorList>
            <person name="Klenk H.-P."/>
        </authorList>
    </citation>
    <scope>NUCLEOTIDE SEQUENCE [LARGE SCALE GENOMIC DNA]</scope>
    <source>
        <strain evidence="11 12">DSM 25218</strain>
    </source>
</reference>
<feature type="transmembrane region" description="Helical" evidence="9">
    <location>
        <begin position="382"/>
        <end position="409"/>
    </location>
</feature>
<dbReference type="EMBL" id="VFOV01000001">
    <property type="protein sequence ID" value="TQL67456.1"/>
    <property type="molecule type" value="Genomic_DNA"/>
</dbReference>
<evidence type="ECO:0000256" key="3">
    <source>
        <dbReference type="ARBA" id="ARBA00022448"/>
    </source>
</evidence>
<feature type="transmembrane region" description="Helical" evidence="9">
    <location>
        <begin position="357"/>
        <end position="376"/>
    </location>
</feature>
<evidence type="ECO:0000256" key="5">
    <source>
        <dbReference type="ARBA" id="ARBA00022692"/>
    </source>
</evidence>
<dbReference type="SUPFAM" id="SSF103473">
    <property type="entry name" value="MFS general substrate transporter"/>
    <property type="match status" value="1"/>
</dbReference>
<dbReference type="CDD" id="cd17503">
    <property type="entry name" value="MFS_LmrB_MDR_like"/>
    <property type="match status" value="1"/>
</dbReference>
<dbReference type="GO" id="GO:0022857">
    <property type="term" value="F:transmembrane transporter activity"/>
    <property type="evidence" value="ECO:0007669"/>
    <property type="project" value="InterPro"/>
</dbReference>
<dbReference type="Gene3D" id="1.20.1250.20">
    <property type="entry name" value="MFS general substrate transporter like domains"/>
    <property type="match status" value="1"/>
</dbReference>
<dbReference type="NCBIfam" id="TIGR00711">
    <property type="entry name" value="efflux_EmrB"/>
    <property type="match status" value="1"/>
</dbReference>
<feature type="transmembrane region" description="Helical" evidence="9">
    <location>
        <begin position="421"/>
        <end position="442"/>
    </location>
</feature>
<feature type="transmembrane region" description="Helical" evidence="9">
    <location>
        <begin position="329"/>
        <end position="350"/>
    </location>
</feature>
<keyword evidence="4" id="KW-1003">Cell membrane</keyword>
<feature type="transmembrane region" description="Helical" evidence="9">
    <location>
        <begin position="134"/>
        <end position="154"/>
    </location>
</feature>
<feature type="transmembrane region" description="Helical" evidence="9">
    <location>
        <begin position="103"/>
        <end position="128"/>
    </location>
</feature>
<keyword evidence="6 9" id="KW-1133">Transmembrane helix</keyword>
<dbReference type="GO" id="GO:0005886">
    <property type="term" value="C:plasma membrane"/>
    <property type="evidence" value="ECO:0007669"/>
    <property type="project" value="UniProtKB-SubCell"/>
</dbReference>
<organism evidence="11 12">
    <name type="scientific">Nocardioides albertanoniae</name>
    <dbReference type="NCBI Taxonomy" id="1175486"/>
    <lineage>
        <taxon>Bacteria</taxon>
        <taxon>Bacillati</taxon>
        <taxon>Actinomycetota</taxon>
        <taxon>Actinomycetes</taxon>
        <taxon>Propionibacteriales</taxon>
        <taxon>Nocardioidaceae</taxon>
        <taxon>Nocardioides</taxon>
    </lineage>
</organism>
<feature type="transmembrane region" description="Helical" evidence="9">
    <location>
        <begin position="462"/>
        <end position="484"/>
    </location>
</feature>
<feature type="transmembrane region" description="Helical" evidence="9">
    <location>
        <begin position="37"/>
        <end position="61"/>
    </location>
</feature>
<keyword evidence="5 9" id="KW-0812">Transmembrane</keyword>
<dbReference type="RefSeq" id="WP_141779552.1">
    <property type="nucleotide sequence ID" value="NZ_VFOV01000001.1"/>
</dbReference>
<feature type="region of interest" description="Disordered" evidence="8">
    <location>
        <begin position="1"/>
        <end position="31"/>
    </location>
</feature>
<proteinExistence type="inferred from homology"/>
<evidence type="ECO:0000256" key="2">
    <source>
        <dbReference type="ARBA" id="ARBA00008537"/>
    </source>
</evidence>